<reference evidence="1" key="2">
    <citation type="submission" date="2012-06" db="EMBL/GenBank/DDBJ databases">
        <title>Annotation of the Genome Sequence of Fusarium oxysporum Fo47.</title>
        <authorList>
            <consortium name="The Broad Institute Genomics Platform"/>
            <person name="Ma L.-J."/>
            <person name="Corby-Kistler H."/>
            <person name="Broz K."/>
            <person name="Gale L.R."/>
            <person name="Jonkers W."/>
            <person name="O'Donnell K."/>
            <person name="Ploetz R."/>
            <person name="Steinberg C."/>
            <person name="Schwartz D.C."/>
            <person name="VanEtten H."/>
            <person name="Zhou S."/>
            <person name="Young S.K."/>
            <person name="Zeng Q."/>
            <person name="Gargeya S."/>
            <person name="Fitzgerald M."/>
            <person name="Abouelleil A."/>
            <person name="Alvarado L."/>
            <person name="Chapman S.B."/>
            <person name="Gainer-Dewar J."/>
            <person name="Goldberg J."/>
            <person name="Griggs A."/>
            <person name="Gujja S."/>
            <person name="Hansen M."/>
            <person name="Howarth C."/>
            <person name="Imamovic A."/>
            <person name="Ireland A."/>
            <person name="Larimer J."/>
            <person name="McCowan C."/>
            <person name="Murphy C."/>
            <person name="Pearson M."/>
            <person name="Poon T.W."/>
            <person name="Priest M."/>
            <person name="Roberts A."/>
            <person name="Saif S."/>
            <person name="Shea T."/>
            <person name="Sykes S."/>
            <person name="Wortman J."/>
            <person name="Nusbaum C."/>
            <person name="Birren B."/>
        </authorList>
    </citation>
    <scope>NUCLEOTIDE SEQUENCE</scope>
    <source>
        <strain evidence="1">Fo47</strain>
    </source>
</reference>
<dbReference type="AlphaFoldDB" id="W9JF97"/>
<protein>
    <submittedName>
        <fullName evidence="1">Uncharacterized protein</fullName>
    </submittedName>
</protein>
<dbReference type="EMBL" id="JH717927">
    <property type="protein sequence ID" value="EWZ28340.1"/>
    <property type="molecule type" value="Genomic_DNA"/>
</dbReference>
<dbReference type="Proteomes" id="UP000030766">
    <property type="component" value="Unassembled WGS sequence"/>
</dbReference>
<dbReference type="VEuPathDB" id="FungiDB:FOZG_17980"/>
<name>W9JF97_FUSOX</name>
<organism evidence="1">
    <name type="scientific">Fusarium oxysporum Fo47</name>
    <dbReference type="NCBI Taxonomy" id="660027"/>
    <lineage>
        <taxon>Eukaryota</taxon>
        <taxon>Fungi</taxon>
        <taxon>Dikarya</taxon>
        <taxon>Ascomycota</taxon>
        <taxon>Pezizomycotina</taxon>
        <taxon>Sordariomycetes</taxon>
        <taxon>Hypocreomycetidae</taxon>
        <taxon>Hypocreales</taxon>
        <taxon>Nectriaceae</taxon>
        <taxon>Fusarium</taxon>
        <taxon>Fusarium oxysporum species complex</taxon>
    </lineage>
</organism>
<sequence length="53" mass="6193">MSRYRKTTFAVRLVIRKPREEYQIDPTEVWKVSRTKKRSTIIPGKGIGLEEGS</sequence>
<gene>
    <name evidence="1" type="ORF">FOZG_17980</name>
</gene>
<evidence type="ECO:0000313" key="1">
    <source>
        <dbReference type="EMBL" id="EWZ28340.1"/>
    </source>
</evidence>
<proteinExistence type="predicted"/>
<reference evidence="1" key="1">
    <citation type="submission" date="2011-06" db="EMBL/GenBank/DDBJ databases">
        <title>The Genome Sequence of Fusarium oxysporum Fo47.</title>
        <authorList>
            <consortium name="The Broad Institute Genome Sequencing Platform"/>
            <person name="Ma L.-J."/>
            <person name="Gale L.R."/>
            <person name="Schwartz D.C."/>
            <person name="Zhou S."/>
            <person name="Corby-Kistler H."/>
            <person name="Young S.K."/>
            <person name="Zeng Q."/>
            <person name="Gargeya S."/>
            <person name="Fitzgerald M."/>
            <person name="Haas B."/>
            <person name="Abouelleil A."/>
            <person name="Alvarado L."/>
            <person name="Arachchi H.M."/>
            <person name="Berlin A."/>
            <person name="Brown A."/>
            <person name="Chapman S.B."/>
            <person name="Chen Z."/>
            <person name="Dunbar C."/>
            <person name="Freedman E."/>
            <person name="Gearin G."/>
            <person name="Gellesch M."/>
            <person name="Goldberg J."/>
            <person name="Griggs A."/>
            <person name="Gujja S."/>
            <person name="Heiman D."/>
            <person name="Howarth C."/>
            <person name="Larson L."/>
            <person name="Lui A."/>
            <person name="MacDonald P.J.P."/>
            <person name="Mehta T."/>
            <person name="Montmayeur A."/>
            <person name="Murphy C."/>
            <person name="Neiman D."/>
            <person name="Pearson M."/>
            <person name="Priest M."/>
            <person name="Roberts A."/>
            <person name="Saif S."/>
            <person name="Shea T."/>
            <person name="Shenoy N."/>
            <person name="Sisk P."/>
            <person name="Stolte C."/>
            <person name="Sykes S."/>
            <person name="Wortman J."/>
            <person name="Nusbaum C."/>
            <person name="Birren B."/>
        </authorList>
    </citation>
    <scope>NUCLEOTIDE SEQUENCE [LARGE SCALE GENOMIC DNA]</scope>
    <source>
        <strain evidence="1">Fo47</strain>
    </source>
</reference>
<dbReference type="HOGENOM" id="CLU_3068781_0_0_1"/>
<accession>W9JF97</accession>